<proteinExistence type="predicted"/>
<dbReference type="Proteomes" id="UP000800097">
    <property type="component" value="Unassembled WGS sequence"/>
</dbReference>
<evidence type="ECO:0000313" key="1">
    <source>
        <dbReference type="EMBL" id="KAF2278646.1"/>
    </source>
</evidence>
<dbReference type="AlphaFoldDB" id="A0A6A6JSD8"/>
<dbReference type="InterPro" id="IPR029058">
    <property type="entry name" value="AB_hydrolase_fold"/>
</dbReference>
<dbReference type="OrthoDB" id="10034502at2759"/>
<dbReference type="RefSeq" id="XP_033656185.1">
    <property type="nucleotide sequence ID" value="XM_033797807.1"/>
</dbReference>
<reference evidence="1" key="1">
    <citation type="journal article" date="2020" name="Stud. Mycol.">
        <title>101 Dothideomycetes genomes: a test case for predicting lifestyles and emergence of pathogens.</title>
        <authorList>
            <person name="Haridas S."/>
            <person name="Albert R."/>
            <person name="Binder M."/>
            <person name="Bloem J."/>
            <person name="Labutti K."/>
            <person name="Salamov A."/>
            <person name="Andreopoulos B."/>
            <person name="Baker S."/>
            <person name="Barry K."/>
            <person name="Bills G."/>
            <person name="Bluhm B."/>
            <person name="Cannon C."/>
            <person name="Castanera R."/>
            <person name="Culley D."/>
            <person name="Daum C."/>
            <person name="Ezra D."/>
            <person name="Gonzalez J."/>
            <person name="Henrissat B."/>
            <person name="Kuo A."/>
            <person name="Liang C."/>
            <person name="Lipzen A."/>
            <person name="Lutzoni F."/>
            <person name="Magnuson J."/>
            <person name="Mondo S."/>
            <person name="Nolan M."/>
            <person name="Ohm R."/>
            <person name="Pangilinan J."/>
            <person name="Park H.-J."/>
            <person name="Ramirez L."/>
            <person name="Alfaro M."/>
            <person name="Sun H."/>
            <person name="Tritt A."/>
            <person name="Yoshinaga Y."/>
            <person name="Zwiers L.-H."/>
            <person name="Turgeon B."/>
            <person name="Goodwin S."/>
            <person name="Spatafora J."/>
            <person name="Crous P."/>
            <person name="Grigoriev I."/>
        </authorList>
    </citation>
    <scope>NUCLEOTIDE SEQUENCE</scope>
    <source>
        <strain evidence="1">CBS 379.55</strain>
    </source>
</reference>
<evidence type="ECO:0000313" key="2">
    <source>
        <dbReference type="Proteomes" id="UP000800097"/>
    </source>
</evidence>
<dbReference type="SUPFAM" id="SSF53474">
    <property type="entry name" value="alpha/beta-Hydrolases"/>
    <property type="match status" value="1"/>
</dbReference>
<gene>
    <name evidence="1" type="ORF">EI97DRAFT_430916</name>
</gene>
<dbReference type="EMBL" id="ML986487">
    <property type="protein sequence ID" value="KAF2278646.1"/>
    <property type="molecule type" value="Genomic_DNA"/>
</dbReference>
<protein>
    <submittedName>
        <fullName evidence="1">DUF1749-domain-containing protein</fullName>
    </submittedName>
</protein>
<dbReference type="PANTHER" id="PTHR31591">
    <property type="entry name" value="UPF0613 PROTEIN PB24D3.06C"/>
    <property type="match status" value="1"/>
</dbReference>
<accession>A0A6A6JSD8</accession>
<dbReference type="InterPro" id="IPR013744">
    <property type="entry name" value="SidJ"/>
</dbReference>
<dbReference type="GeneID" id="54550982"/>
<keyword evidence="2" id="KW-1185">Reference proteome</keyword>
<dbReference type="PANTHER" id="PTHR31591:SF1">
    <property type="entry name" value="UPF0613 PROTEIN PB24D3.06C"/>
    <property type="match status" value="1"/>
</dbReference>
<dbReference type="Gene3D" id="3.40.50.1820">
    <property type="entry name" value="alpha/beta hydrolase"/>
    <property type="match status" value="1"/>
</dbReference>
<name>A0A6A6JSD8_WESOR</name>
<organism evidence="1 2">
    <name type="scientific">Westerdykella ornata</name>
    <dbReference type="NCBI Taxonomy" id="318751"/>
    <lineage>
        <taxon>Eukaryota</taxon>
        <taxon>Fungi</taxon>
        <taxon>Dikarya</taxon>
        <taxon>Ascomycota</taxon>
        <taxon>Pezizomycotina</taxon>
        <taxon>Dothideomycetes</taxon>
        <taxon>Pleosporomycetidae</taxon>
        <taxon>Pleosporales</taxon>
        <taxon>Sporormiaceae</taxon>
        <taxon>Westerdykella</taxon>
    </lineage>
</organism>
<sequence>MAHPGILHHYFPPRLSAFEHIPSSPSPTPTHDARPQNLILFIGGLSDGLLTVTYPSLIAASLPPTWRLAEVLLSSSYEGWRTGSLARDARELGEAVKYFRKRMREQGNGIGEGEGKIVLMGHSTGCQDIMEYLVGPLNAAAAAKHADEHHDDNEKETTTPHVDAVILQGGVSDREAHFSALLSSPSVGGDPVLAQRKYDDLVSKAQAMTSDGRGNECMSREGHFILADEDENQITAYRTYSLLQPGGDDDYFSSDLSDEVLGLTFGALPRRAGRVMFLLGSRDPYVPSWVDREGLLRRWTEVVRGAGGDVDTVNGGVVPGAAHNLNDDEEVVRRDLVQRVVRFVEGLGESSE</sequence>
<dbReference type="Pfam" id="PF08538">
    <property type="entry name" value="DUF1749"/>
    <property type="match status" value="1"/>
</dbReference>